<dbReference type="Proteomes" id="UP001529245">
    <property type="component" value="Unassembled WGS sequence"/>
</dbReference>
<evidence type="ECO:0000259" key="3">
    <source>
        <dbReference type="Pfam" id="PF01656"/>
    </source>
</evidence>
<reference evidence="4 5" key="1">
    <citation type="submission" date="2023-04" db="EMBL/GenBank/DDBJ databases">
        <title>A. sendaiensis sub sp. chiapanensis a novel subspecie with specific adaptation in bacterial cell wall isolated from an active volcano.</title>
        <authorList>
            <person name="Alvarez Gutierrez P.E."/>
            <person name="Ortiz Cortes L.Y."/>
        </authorList>
    </citation>
    <scope>NUCLEOTIDE SEQUENCE [LARGE SCALE GENOMIC DNA]</scope>
    <source>
        <strain evidence="4 5">PA2</strain>
    </source>
</reference>
<dbReference type="RefSeq" id="WP_283204589.1">
    <property type="nucleotide sequence ID" value="NZ_JASGCB010000037.1"/>
</dbReference>
<comment type="caution">
    <text evidence="4">The sequence shown here is derived from an EMBL/GenBank/DDBJ whole genome shotgun (WGS) entry which is preliminary data.</text>
</comment>
<dbReference type="Pfam" id="PF01656">
    <property type="entry name" value="CbiA"/>
    <property type="match status" value="1"/>
</dbReference>
<dbReference type="InterPro" id="IPR050625">
    <property type="entry name" value="ParA/MinD_ATPase"/>
</dbReference>
<sequence>MRYLITDWEELHEVLADVPHQWRTTCPLPVAGDAWVVEAPFAEPETLAEAMRSGVEVLVVGSPGQVDLGIRTIQGLEWQVGDELDPDTILAWMRAHGESQAPRPAIRKHAEAATGIVAVFAGLLPTGGGVGKDTLTLNTAAWLAKRKVDVAVADLDPFGTLGSKLRAASFETVDIFAEERPEPDVETIRRMFAPVKLGFGLLPSSGQGTVLSGDGVQRLIHAARRAFPVTILNLGSGQTSAYYAALESATHVYLVGQGDRGKFRAYKRALEELTPLCRQTPRVILNRFYDKDAPSLWQEEFAGAPPFAAILEDKRVFEATEAGEAAALKDPKRPFGRAIEKIAQDILGEEQASEAPRGEAKRKWLW</sequence>
<evidence type="ECO:0000313" key="4">
    <source>
        <dbReference type="EMBL" id="MDI9261190.1"/>
    </source>
</evidence>
<dbReference type="Gene3D" id="3.40.50.300">
    <property type="entry name" value="P-loop containing nucleotide triphosphate hydrolases"/>
    <property type="match status" value="1"/>
</dbReference>
<evidence type="ECO:0000313" key="5">
    <source>
        <dbReference type="Proteomes" id="UP001529245"/>
    </source>
</evidence>
<dbReference type="EMBL" id="JASGCB010000037">
    <property type="protein sequence ID" value="MDI9261190.1"/>
    <property type="molecule type" value="Genomic_DNA"/>
</dbReference>
<dbReference type="InterPro" id="IPR002586">
    <property type="entry name" value="CobQ/CobB/MinD/ParA_Nub-bd_dom"/>
</dbReference>
<accession>A0ABT6Y1G1</accession>
<keyword evidence="2" id="KW-0067">ATP-binding</keyword>
<dbReference type="PANTHER" id="PTHR43384:SF6">
    <property type="entry name" value="SEPTUM SITE-DETERMINING PROTEIN MIND HOMOLOG, CHLOROPLASTIC"/>
    <property type="match status" value="1"/>
</dbReference>
<dbReference type="InterPro" id="IPR027417">
    <property type="entry name" value="P-loop_NTPase"/>
</dbReference>
<name>A0ABT6Y1G1_ALISE</name>
<gene>
    <name evidence="4" type="ORF">QID03_13585</name>
</gene>
<dbReference type="SUPFAM" id="SSF52540">
    <property type="entry name" value="P-loop containing nucleoside triphosphate hydrolases"/>
    <property type="match status" value="1"/>
</dbReference>
<organism evidence="4 5">
    <name type="scientific">Alicyclobacillus sendaiensis PA2</name>
    <dbReference type="NCBI Taxonomy" id="3029425"/>
    <lineage>
        <taxon>Bacteria</taxon>
        <taxon>Bacillati</taxon>
        <taxon>Bacillota</taxon>
        <taxon>Bacilli</taxon>
        <taxon>Bacillales</taxon>
        <taxon>Alicyclobacillaceae</taxon>
        <taxon>Alicyclobacillus</taxon>
    </lineage>
</organism>
<keyword evidence="5" id="KW-1185">Reference proteome</keyword>
<proteinExistence type="predicted"/>
<dbReference type="PANTHER" id="PTHR43384">
    <property type="entry name" value="SEPTUM SITE-DETERMINING PROTEIN MIND HOMOLOG, CHLOROPLASTIC-RELATED"/>
    <property type="match status" value="1"/>
</dbReference>
<protein>
    <submittedName>
        <fullName evidence="4">Pilus assembly protein CpaE</fullName>
    </submittedName>
</protein>
<keyword evidence="1" id="KW-0547">Nucleotide-binding</keyword>
<feature type="domain" description="CobQ/CobB/MinD/ParA nucleotide binding" evidence="3">
    <location>
        <begin position="126"/>
        <end position="323"/>
    </location>
</feature>
<evidence type="ECO:0000256" key="2">
    <source>
        <dbReference type="ARBA" id="ARBA00022840"/>
    </source>
</evidence>
<evidence type="ECO:0000256" key="1">
    <source>
        <dbReference type="ARBA" id="ARBA00022741"/>
    </source>
</evidence>